<keyword evidence="1" id="KW-0812">Transmembrane</keyword>
<keyword evidence="1" id="KW-1133">Transmembrane helix</keyword>
<dbReference type="AlphaFoldDB" id="A0A1G5SHQ7"/>
<feature type="transmembrane region" description="Helical" evidence="1">
    <location>
        <begin position="115"/>
        <end position="140"/>
    </location>
</feature>
<sequence>MATIYQLKRHFQNLLRPLVKYLAGRGVTANQVTLAAMGLSIVTGVLLVIFTAIAWLWLLIPLVLLVRMALNAIDGMLAREHDMQSSLGAILNELGDVISDVALYLPFALLDERGLWLVVVICLLAIISEMMGVVAVQIGASRCYDGPMGKSDRAFVFGAVGLLVGIEMVTTGWLLAVWVVIVVLLSLTIVNRARSALKECRGPASE</sequence>
<dbReference type="RefSeq" id="WP_090287605.1">
    <property type="nucleotide sequence ID" value="NZ_FMWO01000069.1"/>
</dbReference>
<dbReference type="InterPro" id="IPR043130">
    <property type="entry name" value="CDP-OH_PTrfase_TM_dom"/>
</dbReference>
<dbReference type="GO" id="GO:0016780">
    <property type="term" value="F:phosphotransferase activity, for other substituted phosphate groups"/>
    <property type="evidence" value="ECO:0007669"/>
    <property type="project" value="InterPro"/>
</dbReference>
<gene>
    <name evidence="2" type="primary">ynbA</name>
    <name evidence="2" type="ORF">NSMM_60009</name>
</gene>
<dbReference type="InterPro" id="IPR000462">
    <property type="entry name" value="CDP-OH_P_trans"/>
</dbReference>
<keyword evidence="3" id="KW-1185">Reference proteome</keyword>
<dbReference type="STRING" id="51642.NSMM_60009"/>
<evidence type="ECO:0000313" key="3">
    <source>
        <dbReference type="Proteomes" id="UP000198729"/>
    </source>
</evidence>
<accession>A0A1G5SHQ7</accession>
<feature type="transmembrane region" description="Helical" evidence="1">
    <location>
        <begin position="41"/>
        <end position="66"/>
    </location>
</feature>
<evidence type="ECO:0000256" key="1">
    <source>
        <dbReference type="SAM" id="Phobius"/>
    </source>
</evidence>
<dbReference type="GO" id="GO:0016020">
    <property type="term" value="C:membrane"/>
    <property type="evidence" value="ECO:0007669"/>
    <property type="project" value="InterPro"/>
</dbReference>
<dbReference type="Gene3D" id="1.20.120.1760">
    <property type="match status" value="1"/>
</dbReference>
<dbReference type="Proteomes" id="UP000198729">
    <property type="component" value="Unassembled WGS sequence"/>
</dbReference>
<dbReference type="EMBL" id="FMWO01000069">
    <property type="protein sequence ID" value="SCZ86527.1"/>
    <property type="molecule type" value="Genomic_DNA"/>
</dbReference>
<keyword evidence="1" id="KW-0472">Membrane</keyword>
<protein>
    <recommendedName>
        <fullName evidence="4">CDP-alcohol phosphatidyltransferase</fullName>
    </recommendedName>
</protein>
<feature type="transmembrane region" description="Helical" evidence="1">
    <location>
        <begin position="152"/>
        <end position="169"/>
    </location>
</feature>
<evidence type="ECO:0008006" key="4">
    <source>
        <dbReference type="Google" id="ProtNLM"/>
    </source>
</evidence>
<name>A0A1G5SHQ7_9PROT</name>
<reference evidence="2 3" key="1">
    <citation type="submission" date="2016-10" db="EMBL/GenBank/DDBJ databases">
        <authorList>
            <person name="de Groot N.N."/>
        </authorList>
    </citation>
    <scope>NUCLEOTIDE SEQUENCE [LARGE SCALE GENOMIC DNA]</scope>
    <source>
        <strain evidence="2">1</strain>
    </source>
</reference>
<organism evidence="2 3">
    <name type="scientific">Nitrosomonas mobilis</name>
    <dbReference type="NCBI Taxonomy" id="51642"/>
    <lineage>
        <taxon>Bacteria</taxon>
        <taxon>Pseudomonadati</taxon>
        <taxon>Pseudomonadota</taxon>
        <taxon>Betaproteobacteria</taxon>
        <taxon>Nitrosomonadales</taxon>
        <taxon>Nitrosomonadaceae</taxon>
        <taxon>Nitrosomonas</taxon>
    </lineage>
</organism>
<dbReference type="GO" id="GO:0008654">
    <property type="term" value="P:phospholipid biosynthetic process"/>
    <property type="evidence" value="ECO:0007669"/>
    <property type="project" value="InterPro"/>
</dbReference>
<proteinExistence type="predicted"/>
<evidence type="ECO:0000313" key="2">
    <source>
        <dbReference type="EMBL" id="SCZ86527.1"/>
    </source>
</evidence>
<dbReference type="Pfam" id="PF01066">
    <property type="entry name" value="CDP-OH_P_transf"/>
    <property type="match status" value="1"/>
</dbReference>
<dbReference type="OrthoDB" id="1034332at2"/>